<keyword evidence="3" id="KW-1185">Reference proteome</keyword>
<proteinExistence type="predicted"/>
<evidence type="ECO:0000313" key="3">
    <source>
        <dbReference type="Proteomes" id="UP000550729"/>
    </source>
</evidence>
<dbReference type="Gene3D" id="1.20.120.520">
    <property type="entry name" value="nmb1532 protein domain like"/>
    <property type="match status" value="1"/>
</dbReference>
<dbReference type="PANTHER" id="PTHR35585">
    <property type="entry name" value="HHE DOMAIN PROTEIN (AFU_ORTHOLOGUE AFUA_4G00730)"/>
    <property type="match status" value="1"/>
</dbReference>
<dbReference type="AlphaFoldDB" id="A0A848KY82"/>
<dbReference type="Pfam" id="PF01814">
    <property type="entry name" value="Hemerythrin"/>
    <property type="match status" value="1"/>
</dbReference>
<accession>A0A848KY82</accession>
<sequence>MSNRADAFPVDLHLIDNADGLAVHIDDLPVEQVRAQVDPTGAGTTVSERTHTCRLPAVNAVETPTACLVRAMPRYPLCIPKGQTMDPLAVLAEEHKTISSLVSTIETLPDDLFGGETRSDVATALVMVTSAHEAVEEQWFWPVVRQLVEHGKSLAGHAVDQETELKTLLGLVADTVPGTSSFADAMARFADAVVEHMSYEESVVWPAVRASMSAPDLDALFDAMRVAAHMAPTRPHAWLPPGGFAQNSIGLAVALTDKLRDRVTGRGQIMADHVALTR</sequence>
<organism evidence="2 3">
    <name type="scientific">Gordonia asplenii</name>
    <dbReference type="NCBI Taxonomy" id="2725283"/>
    <lineage>
        <taxon>Bacteria</taxon>
        <taxon>Bacillati</taxon>
        <taxon>Actinomycetota</taxon>
        <taxon>Actinomycetes</taxon>
        <taxon>Mycobacteriales</taxon>
        <taxon>Gordoniaceae</taxon>
        <taxon>Gordonia</taxon>
    </lineage>
</organism>
<dbReference type="RefSeq" id="WP_170194325.1">
    <property type="nucleotide sequence ID" value="NZ_JABBNB010000010.1"/>
</dbReference>
<evidence type="ECO:0000259" key="1">
    <source>
        <dbReference type="Pfam" id="PF01814"/>
    </source>
</evidence>
<comment type="caution">
    <text evidence="2">The sequence shown here is derived from an EMBL/GenBank/DDBJ whole genome shotgun (WGS) entry which is preliminary data.</text>
</comment>
<dbReference type="EMBL" id="JABBNB010000010">
    <property type="protein sequence ID" value="NMO01815.1"/>
    <property type="molecule type" value="Genomic_DNA"/>
</dbReference>
<dbReference type="Proteomes" id="UP000550729">
    <property type="component" value="Unassembled WGS sequence"/>
</dbReference>
<protein>
    <submittedName>
        <fullName evidence="2">Hemerythrin domain-containing protein</fullName>
    </submittedName>
</protein>
<name>A0A848KY82_9ACTN</name>
<dbReference type="InterPro" id="IPR012312">
    <property type="entry name" value="Hemerythrin-like"/>
</dbReference>
<reference evidence="2 3" key="1">
    <citation type="submission" date="2020-04" db="EMBL/GenBank/DDBJ databases">
        <title>Gordonia sp. nov. TBRC 11910.</title>
        <authorList>
            <person name="Suriyachadkun C."/>
        </authorList>
    </citation>
    <scope>NUCLEOTIDE SEQUENCE [LARGE SCALE GENOMIC DNA]</scope>
    <source>
        <strain evidence="2 3">TBRC 11910</strain>
    </source>
</reference>
<dbReference type="PANTHER" id="PTHR35585:SF1">
    <property type="entry name" value="HHE DOMAIN PROTEIN (AFU_ORTHOLOGUE AFUA_4G00730)"/>
    <property type="match status" value="1"/>
</dbReference>
<feature type="domain" description="Hemerythrin-like" evidence="1">
    <location>
        <begin position="87"/>
        <end position="207"/>
    </location>
</feature>
<gene>
    <name evidence="2" type="ORF">HH308_11385</name>
</gene>
<evidence type="ECO:0000313" key="2">
    <source>
        <dbReference type="EMBL" id="NMO01815.1"/>
    </source>
</evidence>